<dbReference type="Pfam" id="PF02776">
    <property type="entry name" value="TPP_enzyme_N"/>
    <property type="match status" value="1"/>
</dbReference>
<dbReference type="OrthoDB" id="16262at2759"/>
<evidence type="ECO:0000256" key="15">
    <source>
        <dbReference type="RuleBase" id="RU003591"/>
    </source>
</evidence>
<evidence type="ECO:0000256" key="3">
    <source>
        <dbReference type="ARBA" id="ARBA00007812"/>
    </source>
</evidence>
<evidence type="ECO:0000256" key="14">
    <source>
        <dbReference type="ARBA" id="ARBA00048738"/>
    </source>
</evidence>
<comment type="catalytic activity">
    <reaction evidence="13 15">
        <text>2 pyruvate + H(+) = (2S)-2-acetolactate + CO2</text>
        <dbReference type="Rhea" id="RHEA:25249"/>
        <dbReference type="ChEBI" id="CHEBI:15361"/>
        <dbReference type="ChEBI" id="CHEBI:15378"/>
        <dbReference type="ChEBI" id="CHEBI:16526"/>
        <dbReference type="ChEBI" id="CHEBI:58476"/>
        <dbReference type="EC" id="2.2.1.6"/>
    </reaction>
</comment>
<evidence type="ECO:0000256" key="10">
    <source>
        <dbReference type="ARBA" id="ARBA00022842"/>
    </source>
</evidence>
<dbReference type="GO" id="GO:0005948">
    <property type="term" value="C:acetolactate synthase complex"/>
    <property type="evidence" value="ECO:0007669"/>
    <property type="project" value="TreeGrafter"/>
</dbReference>
<dbReference type="Pfam" id="PF01206">
    <property type="entry name" value="TusA"/>
    <property type="match status" value="1"/>
</dbReference>
<evidence type="ECO:0000256" key="8">
    <source>
        <dbReference type="ARBA" id="ARBA00022723"/>
    </source>
</evidence>
<dbReference type="InterPro" id="IPR036868">
    <property type="entry name" value="TusA-like_sf"/>
</dbReference>
<dbReference type="Pfam" id="PF00205">
    <property type="entry name" value="TPP_enzyme_M"/>
    <property type="match status" value="1"/>
</dbReference>
<keyword evidence="11 15" id="KW-0786">Thiamine pyrophosphate</keyword>
<dbReference type="GO" id="GO:0030976">
    <property type="term" value="F:thiamine pyrophosphate binding"/>
    <property type="evidence" value="ECO:0007669"/>
    <property type="project" value="UniProtKB-UniRule"/>
</dbReference>
<dbReference type="PANTHER" id="PTHR18968">
    <property type="entry name" value="THIAMINE PYROPHOSPHATE ENZYMES"/>
    <property type="match status" value="1"/>
</dbReference>
<comment type="catalytic activity">
    <reaction evidence="14">
        <text>2-hydroxyoctadecanoyl-CoA = heptadecanal + formyl-CoA</text>
        <dbReference type="Rhea" id="RHEA:55196"/>
        <dbReference type="ChEBI" id="CHEBI:57376"/>
        <dbReference type="ChEBI" id="CHEBI:74116"/>
        <dbReference type="ChEBI" id="CHEBI:138631"/>
    </reaction>
    <physiologicalReaction direction="left-to-right" evidence="14">
        <dbReference type="Rhea" id="RHEA:55197"/>
    </physiologicalReaction>
</comment>
<evidence type="ECO:0000256" key="13">
    <source>
        <dbReference type="ARBA" id="ARBA00048670"/>
    </source>
</evidence>
<dbReference type="InterPro" id="IPR029035">
    <property type="entry name" value="DHS-like_NAD/FAD-binding_dom"/>
</dbReference>
<dbReference type="InterPro" id="IPR011766">
    <property type="entry name" value="TPP_enzyme_TPP-bd"/>
</dbReference>
<keyword evidence="5 15" id="KW-0028">Amino-acid biosynthesis</keyword>
<keyword evidence="12 15" id="KW-0100">Branched-chain amino acid biosynthesis</keyword>
<organism evidence="16">
    <name type="scientific">Cyprideis torosa</name>
    <dbReference type="NCBI Taxonomy" id="163714"/>
    <lineage>
        <taxon>Eukaryota</taxon>
        <taxon>Metazoa</taxon>
        <taxon>Ecdysozoa</taxon>
        <taxon>Arthropoda</taxon>
        <taxon>Crustacea</taxon>
        <taxon>Oligostraca</taxon>
        <taxon>Ostracoda</taxon>
        <taxon>Podocopa</taxon>
        <taxon>Podocopida</taxon>
        <taxon>Cytherocopina</taxon>
        <taxon>Cytheroidea</taxon>
        <taxon>Cytherideidae</taxon>
        <taxon>Cyprideis</taxon>
    </lineage>
</organism>
<dbReference type="SUPFAM" id="SSF64307">
    <property type="entry name" value="SirA-like"/>
    <property type="match status" value="1"/>
</dbReference>
<dbReference type="PANTHER" id="PTHR18968:SF13">
    <property type="entry name" value="ACETOLACTATE SYNTHASE CATALYTIC SUBUNIT, MITOCHONDRIAL"/>
    <property type="match status" value="1"/>
</dbReference>
<evidence type="ECO:0000256" key="9">
    <source>
        <dbReference type="ARBA" id="ARBA00022827"/>
    </source>
</evidence>
<dbReference type="InterPro" id="IPR001455">
    <property type="entry name" value="TusA-like"/>
</dbReference>
<dbReference type="CDD" id="cd02015">
    <property type="entry name" value="TPP_AHAS"/>
    <property type="match status" value="1"/>
</dbReference>
<dbReference type="EC" id="2.2.1.6" evidence="4 15"/>
<evidence type="ECO:0000256" key="12">
    <source>
        <dbReference type="ARBA" id="ARBA00023304"/>
    </source>
</evidence>
<dbReference type="InterPro" id="IPR012846">
    <property type="entry name" value="Acetolactate_synth_lsu"/>
</dbReference>
<comment type="cofactor">
    <cofactor evidence="15">
        <name>thiamine diphosphate</name>
        <dbReference type="ChEBI" id="CHEBI:58937"/>
    </cofactor>
    <text evidence="15">Binds 1 thiamine pyrophosphate per subunit.</text>
</comment>
<sequence length="683" mass="75275">MADFDQELDASGLNCPLPILRAKKSLAQLNAGQVLHVIATDPGSVKDFEAFAKQTGNVLESSTEEASALGYETEVFFTFYGLQLLKKKLDLKVSPLGNPGMPMPMGMDKWFPVLGTAIPGMQSIMTGMMKQKMKSKGVASISELRELCQEAEQEDVEHILVRHEQAATHAADAYARATGNPGVVLVTSGPGATNAVTGIATAYMDSIPMVVITGQVHKHMIGSDAFQEVDSVGITRPCVKHNFLVQKLEDLATVMRKAFYVASTGRPGPVVVDIPKDITAPEMKIPFQYPKNISMRSYNPNVVGHAGQIHKAVELLVSARRPMIYTGGGVVASNASEELTKFVRLLGYPITNTLMGLGTYPASDEQFLGMLGMHGTYEANMAMHDCDVLIAIGARFDDRVTGTLEDFCPHAKIIHIDIDPTSISKNIRVDIPIVGDVKQVLKVVLRELEATDKRIDPDDLADWWTQINNWRAKNCLDYDRDSELIKPQFVVEKLCDVTNGDAFVVSDVGQHQMFAAQYYKFNKPRRWLNSGGLGTMGFGLPGAMGAKLAFPDADVACVTGEASIQMCIQELSTCKQYGLPIKVINLNNRYMGMVRQWQEFNYNKRYSHSYVDALPDFVKLAEAYGHVGMLIERPSDVEPALKEAFAMKDRLVFMDFITDQSENVYPMIEAGKPHNVMRTRGAK</sequence>
<evidence type="ECO:0000256" key="6">
    <source>
        <dbReference type="ARBA" id="ARBA00022630"/>
    </source>
</evidence>
<keyword evidence="9" id="KW-0274">FAD</keyword>
<dbReference type="CDD" id="cd00291">
    <property type="entry name" value="SirA_YedF_YeeD"/>
    <property type="match status" value="1"/>
</dbReference>
<dbReference type="FunFam" id="3.40.50.970:FF:000007">
    <property type="entry name" value="Acetolactate synthase"/>
    <property type="match status" value="1"/>
</dbReference>
<evidence type="ECO:0000313" key="16">
    <source>
        <dbReference type="EMBL" id="CAD7221983.1"/>
    </source>
</evidence>
<dbReference type="Pfam" id="PF02775">
    <property type="entry name" value="TPP_enzyme_C"/>
    <property type="match status" value="1"/>
</dbReference>
<dbReference type="Gene3D" id="3.40.50.970">
    <property type="match status" value="2"/>
</dbReference>
<dbReference type="NCBIfam" id="TIGR00118">
    <property type="entry name" value="acolac_lg"/>
    <property type="match status" value="1"/>
</dbReference>
<protein>
    <recommendedName>
        <fullName evidence="4 15">Acetolactate synthase</fullName>
        <ecNumber evidence="4 15">2.2.1.6</ecNumber>
    </recommendedName>
</protein>
<comment type="cofactor">
    <cofactor evidence="15">
        <name>Mg(2+)</name>
        <dbReference type="ChEBI" id="CHEBI:18420"/>
    </cofactor>
    <text evidence="15">Binds 1 Mg(2+) ion per subunit.</text>
</comment>
<proteinExistence type="inferred from homology"/>
<dbReference type="UniPathway" id="UPA00049">
    <property type="reaction ID" value="UER00059"/>
</dbReference>
<comment type="pathway">
    <text evidence="1 15">Amino-acid biosynthesis; L-isoleucine biosynthesis; L-isoleucine from 2-oxobutanoate: step 1/4.</text>
</comment>
<evidence type="ECO:0000256" key="4">
    <source>
        <dbReference type="ARBA" id="ARBA00013145"/>
    </source>
</evidence>
<keyword evidence="6" id="KW-0285">Flavoprotein</keyword>
<keyword evidence="7 15" id="KW-0808">Transferase</keyword>
<dbReference type="InterPro" id="IPR029061">
    <property type="entry name" value="THDP-binding"/>
</dbReference>
<gene>
    <name evidence="16" type="ORF">CTOB1V02_LOCUS2</name>
</gene>
<dbReference type="GO" id="GO:0009099">
    <property type="term" value="P:L-valine biosynthetic process"/>
    <property type="evidence" value="ECO:0007669"/>
    <property type="project" value="UniProtKB-UniPathway"/>
</dbReference>
<dbReference type="InterPro" id="IPR045229">
    <property type="entry name" value="TPP_enz"/>
</dbReference>
<name>A0A7R8ZHV8_9CRUS</name>
<dbReference type="SUPFAM" id="SSF52518">
    <property type="entry name" value="Thiamin diphosphate-binding fold (THDP-binding)"/>
    <property type="match status" value="2"/>
</dbReference>
<comment type="pathway">
    <text evidence="2 15">Amino-acid biosynthesis; L-valine biosynthesis; L-valine from pyruvate: step 1/4.</text>
</comment>
<dbReference type="FunFam" id="3.40.50.970:FF:000016">
    <property type="entry name" value="Acetolactate synthase"/>
    <property type="match status" value="1"/>
</dbReference>
<evidence type="ECO:0000256" key="1">
    <source>
        <dbReference type="ARBA" id="ARBA00004974"/>
    </source>
</evidence>
<dbReference type="AlphaFoldDB" id="A0A7R8ZHV8"/>
<dbReference type="CDD" id="cd07035">
    <property type="entry name" value="TPP_PYR_POX_like"/>
    <property type="match status" value="1"/>
</dbReference>
<accession>A0A7R8ZHV8</accession>
<keyword evidence="10 15" id="KW-0460">Magnesium</keyword>
<reference evidence="16" key="1">
    <citation type="submission" date="2020-11" db="EMBL/GenBank/DDBJ databases">
        <authorList>
            <person name="Tran Van P."/>
        </authorList>
    </citation>
    <scope>NUCLEOTIDE SEQUENCE</scope>
</reference>
<comment type="similarity">
    <text evidence="3 15">Belongs to the TPP enzyme family.</text>
</comment>
<dbReference type="GO" id="GO:0003984">
    <property type="term" value="F:acetolactate synthase activity"/>
    <property type="evidence" value="ECO:0007669"/>
    <property type="project" value="UniProtKB-EC"/>
</dbReference>
<keyword evidence="8 15" id="KW-0479">Metal-binding</keyword>
<dbReference type="GO" id="GO:0009097">
    <property type="term" value="P:isoleucine biosynthetic process"/>
    <property type="evidence" value="ECO:0007669"/>
    <property type="project" value="UniProtKB-UniPathway"/>
</dbReference>
<dbReference type="PROSITE" id="PS01148">
    <property type="entry name" value="UPF0033"/>
    <property type="match status" value="1"/>
</dbReference>
<dbReference type="FunFam" id="3.40.50.1220:FF:000008">
    <property type="entry name" value="Acetolactate synthase"/>
    <property type="match status" value="1"/>
</dbReference>
<dbReference type="GO" id="GO:0050660">
    <property type="term" value="F:flavin adenine dinucleotide binding"/>
    <property type="evidence" value="ECO:0007669"/>
    <property type="project" value="InterPro"/>
</dbReference>
<evidence type="ECO:0000256" key="11">
    <source>
        <dbReference type="ARBA" id="ARBA00023052"/>
    </source>
</evidence>
<evidence type="ECO:0000256" key="5">
    <source>
        <dbReference type="ARBA" id="ARBA00022605"/>
    </source>
</evidence>
<dbReference type="GO" id="GO:0000287">
    <property type="term" value="F:magnesium ion binding"/>
    <property type="evidence" value="ECO:0007669"/>
    <property type="project" value="UniProtKB-UniRule"/>
</dbReference>
<evidence type="ECO:0000256" key="2">
    <source>
        <dbReference type="ARBA" id="ARBA00005025"/>
    </source>
</evidence>
<dbReference type="InterPro" id="IPR012000">
    <property type="entry name" value="Thiamin_PyroP_enz_cen_dom"/>
</dbReference>
<evidence type="ECO:0000256" key="7">
    <source>
        <dbReference type="ARBA" id="ARBA00022679"/>
    </source>
</evidence>
<dbReference type="InterPro" id="IPR012001">
    <property type="entry name" value="Thiamin_PyroP_enz_TPP-bd_dom"/>
</dbReference>
<dbReference type="InterPro" id="IPR039368">
    <property type="entry name" value="AHAS_TPP"/>
</dbReference>
<dbReference type="UniPathway" id="UPA00047">
    <property type="reaction ID" value="UER00055"/>
</dbReference>
<dbReference type="Gene3D" id="3.30.110.40">
    <property type="entry name" value="TusA-like domain"/>
    <property type="match status" value="1"/>
</dbReference>
<dbReference type="EMBL" id="OB660025">
    <property type="protein sequence ID" value="CAD7221983.1"/>
    <property type="molecule type" value="Genomic_DNA"/>
</dbReference>
<dbReference type="SUPFAM" id="SSF52467">
    <property type="entry name" value="DHS-like NAD/FAD-binding domain"/>
    <property type="match status" value="1"/>
</dbReference>
<dbReference type="Gene3D" id="3.40.50.1220">
    <property type="entry name" value="TPP-binding domain"/>
    <property type="match status" value="1"/>
</dbReference>